<dbReference type="PANTHER" id="PTHR12354:SF1">
    <property type="entry name" value="INTERFERON-RELATED DEVELOPMENTAL REGULATOR 1"/>
    <property type="match status" value="1"/>
</dbReference>
<sequence length="421" mass="48006">MGKKRRNNNKADRDDYAFAPMRQQSSQQSSRFDVNLEDDEESFASNSCDEDLQSVVSDFGYDGTGNVMNRMDEYIDHTLDKRDSVRILGLNCLIGLLRKEYIGMDLLKWKSTIIDVIDKFLKKGGDEGVRAANLAALFSLQLGNELKDEIEELLSFMRKICADSSQYGLLRLQCIISLTICTIFSTAELQSINESLTILRNLWINTKTNAPLIALFCTAIENWILLVAFNWHISLQSALLDQPKLSSFIDGSQARMRISAGEVLAVLHEMAVSHFGTEYRFANQQNLLEKFATLSTSSAKYIGKKDRRTQKFSFRQLYNYIEEQEAPSFTIKFGKEALNLDSCKKKLLYDICCGILCEGMNAHLKSNPFLRESFDLEAIQINVSLRLTKTERMAAYKTSNKLRSMQRQKKRDKRISINDTG</sequence>
<keyword evidence="2" id="KW-1133">Transmembrane helix</keyword>
<organism evidence="6 8">
    <name type="scientific">Dracunculus medinensis</name>
    <name type="common">Guinea worm</name>
    <dbReference type="NCBI Taxonomy" id="318479"/>
    <lineage>
        <taxon>Eukaryota</taxon>
        <taxon>Metazoa</taxon>
        <taxon>Ecdysozoa</taxon>
        <taxon>Nematoda</taxon>
        <taxon>Chromadorea</taxon>
        <taxon>Rhabditida</taxon>
        <taxon>Spirurina</taxon>
        <taxon>Dracunculoidea</taxon>
        <taxon>Dracunculidae</taxon>
        <taxon>Dracunculus</taxon>
    </lineage>
</organism>
<protein>
    <submittedName>
        <fullName evidence="8">IFRD domain-containing protein</fullName>
    </submittedName>
</protein>
<evidence type="ECO:0000313" key="5">
    <source>
        <dbReference type="EMBL" id="VDN57142.1"/>
    </source>
</evidence>
<gene>
    <name evidence="5" type="ORF">DME_LOCUS7115</name>
</gene>
<evidence type="ECO:0000259" key="3">
    <source>
        <dbReference type="Pfam" id="PF04836"/>
    </source>
</evidence>
<dbReference type="Pfam" id="PF05004">
    <property type="entry name" value="IFRD"/>
    <property type="match status" value="1"/>
</dbReference>
<feature type="region of interest" description="Disordered" evidence="1">
    <location>
        <begin position="1"/>
        <end position="38"/>
    </location>
</feature>
<dbReference type="Proteomes" id="UP000274756">
    <property type="component" value="Unassembled WGS sequence"/>
</dbReference>
<dbReference type="Proteomes" id="UP000038040">
    <property type="component" value="Unplaced"/>
</dbReference>
<dbReference type="STRING" id="318479.A0A0N4U717"/>
<evidence type="ECO:0000313" key="6">
    <source>
        <dbReference type="Proteomes" id="UP000038040"/>
    </source>
</evidence>
<reference evidence="5 7" key="2">
    <citation type="submission" date="2018-11" db="EMBL/GenBank/DDBJ databases">
        <authorList>
            <consortium name="Pathogen Informatics"/>
        </authorList>
    </citation>
    <scope>NUCLEOTIDE SEQUENCE [LARGE SCALE GENOMIC DNA]</scope>
</reference>
<proteinExistence type="predicted"/>
<dbReference type="PANTHER" id="PTHR12354">
    <property type="entry name" value="INTERFERON-RELATED DEVELOPMENTAL REGULATOR"/>
    <property type="match status" value="1"/>
</dbReference>
<feature type="compositionally biased region" description="Basic residues" evidence="1">
    <location>
        <begin position="404"/>
        <end position="413"/>
    </location>
</feature>
<evidence type="ECO:0000256" key="2">
    <source>
        <dbReference type="SAM" id="Phobius"/>
    </source>
</evidence>
<keyword evidence="2" id="KW-0812">Transmembrane</keyword>
<accession>A0A0N4U717</accession>
<dbReference type="InterPro" id="IPR007701">
    <property type="entry name" value="Interferon-rel_develop_reg_N"/>
</dbReference>
<keyword evidence="7" id="KW-1185">Reference proteome</keyword>
<evidence type="ECO:0000259" key="4">
    <source>
        <dbReference type="Pfam" id="PF05004"/>
    </source>
</evidence>
<dbReference type="InterPro" id="IPR006921">
    <property type="entry name" value="Interferon-rel_develop_reg_C"/>
</dbReference>
<dbReference type="InterPro" id="IPR039777">
    <property type="entry name" value="IFRD"/>
</dbReference>
<feature type="domain" description="Interferon-related developmental regulator C-terminal" evidence="3">
    <location>
        <begin position="367"/>
        <end position="414"/>
    </location>
</feature>
<feature type="region of interest" description="Disordered" evidence="1">
    <location>
        <begin position="399"/>
        <end position="421"/>
    </location>
</feature>
<reference evidence="8" key="1">
    <citation type="submission" date="2017-02" db="UniProtKB">
        <authorList>
            <consortium name="WormBaseParasite"/>
        </authorList>
    </citation>
    <scope>IDENTIFICATION</scope>
</reference>
<feature type="transmembrane region" description="Helical" evidence="2">
    <location>
        <begin position="212"/>
        <end position="233"/>
    </location>
</feature>
<evidence type="ECO:0000313" key="8">
    <source>
        <dbReference type="WBParaSite" id="DME_0000275501-mRNA-1"/>
    </source>
</evidence>
<evidence type="ECO:0000256" key="1">
    <source>
        <dbReference type="SAM" id="MobiDB-lite"/>
    </source>
</evidence>
<dbReference type="OrthoDB" id="686784at2759"/>
<dbReference type="WBParaSite" id="DME_0000275501-mRNA-1">
    <property type="protein sequence ID" value="DME_0000275501-mRNA-1"/>
    <property type="gene ID" value="DME_0000275501"/>
</dbReference>
<dbReference type="EMBL" id="UYYG01001158">
    <property type="protein sequence ID" value="VDN57142.1"/>
    <property type="molecule type" value="Genomic_DNA"/>
</dbReference>
<name>A0A0N4U717_DRAME</name>
<evidence type="ECO:0000313" key="7">
    <source>
        <dbReference type="Proteomes" id="UP000274756"/>
    </source>
</evidence>
<keyword evidence="2" id="KW-0472">Membrane</keyword>
<dbReference type="AlphaFoldDB" id="A0A0N4U717"/>
<dbReference type="Pfam" id="PF04836">
    <property type="entry name" value="IFRD_C"/>
    <property type="match status" value="1"/>
</dbReference>
<feature type="domain" description="Interferon-related developmental regulator N-terminal" evidence="4">
    <location>
        <begin position="57"/>
        <end position="322"/>
    </location>
</feature>